<dbReference type="GeneTree" id="ENSGT00990000204936"/>
<dbReference type="OMA" id="MNSMTVR"/>
<feature type="domain" description="Ubiquitin-like" evidence="1">
    <location>
        <begin position="88"/>
        <end position="148"/>
    </location>
</feature>
<sequence>MYSKLRSVYYLSCDKVDHLSLLLRRRSILPSSSSRIQTVTPIHRKTRRPEQLAHIFRTMGKIYQVVVIGFRGEKMVIDLSNTEEQMNSMTVRQLKNKISERLPGNSGHNLETLRLIFTDKQLEDSSVLSSYGIQNQSVIQIVLRVPGGWKE</sequence>
<keyword evidence="3" id="KW-1185">Reference proteome</keyword>
<dbReference type="InterPro" id="IPR000626">
    <property type="entry name" value="Ubiquitin-like_dom"/>
</dbReference>
<reference evidence="2" key="1">
    <citation type="submission" date="2025-08" db="UniProtKB">
        <authorList>
            <consortium name="Ensembl"/>
        </authorList>
    </citation>
    <scope>IDENTIFICATION</scope>
</reference>
<dbReference type="InterPro" id="IPR029071">
    <property type="entry name" value="Ubiquitin-like_domsf"/>
</dbReference>
<protein>
    <recommendedName>
        <fullName evidence="1">Ubiquitin-like domain-containing protein</fullName>
    </recommendedName>
</protein>
<dbReference type="Gene3D" id="3.10.20.90">
    <property type="entry name" value="Phosphatidylinositol 3-kinase Catalytic Subunit, Chain A, domain 1"/>
    <property type="match status" value="1"/>
</dbReference>
<evidence type="ECO:0000313" key="2">
    <source>
        <dbReference type="Ensembl" id="ENSSTUP00000056841.1"/>
    </source>
</evidence>
<name>A0A674AF01_SALTR</name>
<dbReference type="Proteomes" id="UP000472277">
    <property type="component" value="Chromosome 8"/>
</dbReference>
<accession>A0A674AF01</accession>
<dbReference type="AlphaFoldDB" id="A0A674AF01"/>
<dbReference type="InParanoid" id="A0A674AF01"/>
<organism evidence="2 3">
    <name type="scientific">Salmo trutta</name>
    <name type="common">Brown trout</name>
    <dbReference type="NCBI Taxonomy" id="8032"/>
    <lineage>
        <taxon>Eukaryota</taxon>
        <taxon>Metazoa</taxon>
        <taxon>Chordata</taxon>
        <taxon>Craniata</taxon>
        <taxon>Vertebrata</taxon>
        <taxon>Euteleostomi</taxon>
        <taxon>Actinopterygii</taxon>
        <taxon>Neopterygii</taxon>
        <taxon>Teleostei</taxon>
        <taxon>Protacanthopterygii</taxon>
        <taxon>Salmoniformes</taxon>
        <taxon>Salmonidae</taxon>
        <taxon>Salmoninae</taxon>
        <taxon>Salmo</taxon>
    </lineage>
</organism>
<reference evidence="2" key="2">
    <citation type="submission" date="2025-09" db="UniProtKB">
        <authorList>
            <consortium name="Ensembl"/>
        </authorList>
    </citation>
    <scope>IDENTIFICATION</scope>
</reference>
<dbReference type="SUPFAM" id="SSF54236">
    <property type="entry name" value="Ubiquitin-like"/>
    <property type="match status" value="1"/>
</dbReference>
<evidence type="ECO:0000313" key="3">
    <source>
        <dbReference type="Proteomes" id="UP000472277"/>
    </source>
</evidence>
<evidence type="ECO:0000259" key="1">
    <source>
        <dbReference type="PROSITE" id="PS50053"/>
    </source>
</evidence>
<proteinExistence type="predicted"/>
<dbReference type="Pfam" id="PF00240">
    <property type="entry name" value="ubiquitin"/>
    <property type="match status" value="1"/>
</dbReference>
<dbReference type="FunCoup" id="A0A674AF01">
    <property type="interactions" value="13"/>
</dbReference>
<dbReference type="SMART" id="SM00213">
    <property type="entry name" value="UBQ"/>
    <property type="match status" value="1"/>
</dbReference>
<dbReference type="Ensembl" id="ENSSTUT00000059558.1">
    <property type="protein sequence ID" value="ENSSTUP00000056841.1"/>
    <property type="gene ID" value="ENSSTUG00000024247.1"/>
</dbReference>
<dbReference type="PROSITE" id="PS50053">
    <property type="entry name" value="UBIQUITIN_2"/>
    <property type="match status" value="1"/>
</dbReference>